<organism evidence="2 3">
    <name type="scientific">Morella rubra</name>
    <name type="common">Chinese bayberry</name>
    <dbReference type="NCBI Taxonomy" id="262757"/>
    <lineage>
        <taxon>Eukaryota</taxon>
        <taxon>Viridiplantae</taxon>
        <taxon>Streptophyta</taxon>
        <taxon>Embryophyta</taxon>
        <taxon>Tracheophyta</taxon>
        <taxon>Spermatophyta</taxon>
        <taxon>Magnoliopsida</taxon>
        <taxon>eudicotyledons</taxon>
        <taxon>Gunneridae</taxon>
        <taxon>Pentapetalae</taxon>
        <taxon>rosids</taxon>
        <taxon>fabids</taxon>
        <taxon>Fagales</taxon>
        <taxon>Myricaceae</taxon>
        <taxon>Morella</taxon>
    </lineage>
</organism>
<evidence type="ECO:0000256" key="1">
    <source>
        <dbReference type="ARBA" id="ARBA00008874"/>
    </source>
</evidence>
<reference evidence="2 3" key="1">
    <citation type="journal article" date="2019" name="Plant Biotechnol. J.">
        <title>The red bayberry genome and genetic basis of sex determination.</title>
        <authorList>
            <person name="Jia H.M."/>
            <person name="Jia H.J."/>
            <person name="Cai Q.L."/>
            <person name="Wang Y."/>
            <person name="Zhao H.B."/>
            <person name="Yang W.F."/>
            <person name="Wang G.Y."/>
            <person name="Li Y.H."/>
            <person name="Zhan D.L."/>
            <person name="Shen Y.T."/>
            <person name="Niu Q.F."/>
            <person name="Chang L."/>
            <person name="Qiu J."/>
            <person name="Zhao L."/>
            <person name="Xie H.B."/>
            <person name="Fu W.Y."/>
            <person name="Jin J."/>
            <person name="Li X.W."/>
            <person name="Jiao Y."/>
            <person name="Zhou C.C."/>
            <person name="Tu T."/>
            <person name="Chai C.Y."/>
            <person name="Gao J.L."/>
            <person name="Fan L.J."/>
            <person name="van de Weg E."/>
            <person name="Wang J.Y."/>
            <person name="Gao Z.S."/>
        </authorList>
    </citation>
    <scope>NUCLEOTIDE SEQUENCE [LARGE SCALE GENOMIC DNA]</scope>
    <source>
        <tissue evidence="2">Leaves</tissue>
    </source>
</reference>
<gene>
    <name evidence="2" type="ORF">CJ030_MR5G001752</name>
</gene>
<name>A0A6A1VK03_9ROSI</name>
<proteinExistence type="inferred from homology"/>
<dbReference type="EMBL" id="RXIC02000023">
    <property type="protein sequence ID" value="KAB1212166.1"/>
    <property type="molecule type" value="Genomic_DNA"/>
</dbReference>
<comment type="similarity">
    <text evidence="1">Belongs to the protein kinase superfamily. STE Ser/Thr protein kinase family. STE20 subfamily.</text>
</comment>
<protein>
    <submittedName>
        <fullName evidence="2">Uncharacterized protein</fullName>
    </submittedName>
</protein>
<sequence>MASIEVSNHAWYLPQLVLLSQLQYQSQNTANCNAATVTLAAEDVLSEVSSKASKSAGSANSDELDEKAKAPVVQQKGRFKVTSENVDLEKVVPSPILQKSHSLKVITPHPAIPVGSTLPSPLTSSIPSPSDDALSNHAGYSFFPRLHTVLQTNIVQRDNILSLMKQITAGGFTANCVVDAEGMLAHISLMEKSLLPFELVSGKYSEDCMVIVAIGDLGSTLCLALPYISAKLSLGQPESIYNQPDPARLGVGEFKHPDHAGMSHSGLLEAAHDREKELLHEITELQWRLIHTQDELQKLKTENAQDNILSLMKQITAGGFTANCVVDAEGMLAHISLMEKSLLPFELVSGKYSEDCMVIVALVILDRLYGILCLYGMSTLLKPANMECRMELSMEEKVEAWVPKVVPEAHYIFVHEVPNGSSPFTGRLLLGGDTRSCLSPVSKEGTGEILMQLIELVPRKNQMRAVMLTVQKANSLAMNFYLNKLRWSHMLTFALLFAIPYPNQTTPEVKI</sequence>
<comment type="caution">
    <text evidence="2">The sequence shown here is derived from an EMBL/GenBank/DDBJ whole genome shotgun (WGS) entry which is preliminary data.</text>
</comment>
<dbReference type="Gene3D" id="3.40.630.30">
    <property type="match status" value="1"/>
</dbReference>
<dbReference type="PANTHER" id="PTHR48014">
    <property type="entry name" value="SERINE/THREONINE-PROTEIN KINASE FRAY2"/>
    <property type="match status" value="1"/>
</dbReference>
<keyword evidence="3" id="KW-1185">Reference proteome</keyword>
<dbReference type="AlphaFoldDB" id="A0A6A1VK03"/>
<dbReference type="InterPro" id="IPR047173">
    <property type="entry name" value="STRAD_A/B-like"/>
</dbReference>
<evidence type="ECO:0000313" key="3">
    <source>
        <dbReference type="Proteomes" id="UP000516437"/>
    </source>
</evidence>
<dbReference type="Proteomes" id="UP000516437">
    <property type="component" value="Chromosome 5"/>
</dbReference>
<dbReference type="PANTHER" id="PTHR48014:SF24">
    <property type="entry name" value="PROTEIN KINASE SUPERFAMILY PROTEIN"/>
    <property type="match status" value="1"/>
</dbReference>
<evidence type="ECO:0000313" key="2">
    <source>
        <dbReference type="EMBL" id="KAB1212166.1"/>
    </source>
</evidence>
<dbReference type="GO" id="GO:0043539">
    <property type="term" value="F:protein serine/threonine kinase activator activity"/>
    <property type="evidence" value="ECO:0007669"/>
    <property type="project" value="InterPro"/>
</dbReference>
<dbReference type="OrthoDB" id="1722533at2759"/>
<accession>A0A6A1VK03</accession>